<sequence>MSLYACTSKLYVNGEKNNPGNLTLGTKIEMERCKEGCHPQNNGADGKHKRNIFPIIRNEYVTFRRFVHLILSEPRMSFLQNATPWAPPNDHEPATHTARHYEDVISLMDHYLTPAVCVLGCVGNLFNLVILNLQKFRSSSGSKENAAHVGLISLAISDFFFCGCLFPRMFTKSHRSSFTSKGFFLFYQMYSTGCITTFLLISTWVTVSMAVVRYLAICFPLKIRKFGGGSFAKVLYSAVASVCVLVNLPTFWQYQSMEMIVEDGEVVYLVDIGHMNTGRPHGQAFLWVRFILGILFPAVILIFCNGSLIRALQKSYKLRRQCHVNESASSSKNRVTLMLVIIFSFFVLCVFPCELLDFFTEIVSSNPAHKELFLLLRCIANFLQALNFAFNFILYCLINAHFRLAILDLVTCSKYGPANANHARTLTRMTSVSRPFVMSRYQDKTKARWTSNSIESYNATASTML</sequence>
<dbReference type="FunCoup" id="R7T3B4">
    <property type="interactions" value="20"/>
</dbReference>
<evidence type="ECO:0000313" key="7">
    <source>
        <dbReference type="EMBL" id="ELT87123.1"/>
    </source>
</evidence>
<evidence type="ECO:0000256" key="5">
    <source>
        <dbReference type="SAM" id="Phobius"/>
    </source>
</evidence>
<dbReference type="Pfam" id="PF00001">
    <property type="entry name" value="7tm_1"/>
    <property type="match status" value="1"/>
</dbReference>
<evidence type="ECO:0000313" key="8">
    <source>
        <dbReference type="EnsemblMetazoa" id="CapteP189077"/>
    </source>
</evidence>
<reference evidence="8" key="3">
    <citation type="submission" date="2015-06" db="UniProtKB">
        <authorList>
            <consortium name="EnsemblMetazoa"/>
        </authorList>
    </citation>
    <scope>IDENTIFICATION</scope>
</reference>
<reference evidence="7 9" key="2">
    <citation type="journal article" date="2013" name="Nature">
        <title>Insights into bilaterian evolution from three spiralian genomes.</title>
        <authorList>
            <person name="Simakov O."/>
            <person name="Marletaz F."/>
            <person name="Cho S.J."/>
            <person name="Edsinger-Gonzales E."/>
            <person name="Havlak P."/>
            <person name="Hellsten U."/>
            <person name="Kuo D.H."/>
            <person name="Larsson T."/>
            <person name="Lv J."/>
            <person name="Arendt D."/>
            <person name="Savage R."/>
            <person name="Osoegawa K."/>
            <person name="de Jong P."/>
            <person name="Grimwood J."/>
            <person name="Chapman J.A."/>
            <person name="Shapiro H."/>
            <person name="Aerts A."/>
            <person name="Otillar R.P."/>
            <person name="Terry A.Y."/>
            <person name="Boore J.L."/>
            <person name="Grigoriev I.V."/>
            <person name="Lindberg D.R."/>
            <person name="Seaver E.C."/>
            <person name="Weisblat D.A."/>
            <person name="Putnam N.H."/>
            <person name="Rokhsar D.S."/>
        </authorList>
    </citation>
    <scope>NUCLEOTIDE SEQUENCE</scope>
    <source>
        <strain evidence="7 9">I ESC-2004</strain>
    </source>
</reference>
<dbReference type="STRING" id="283909.R7T3B4"/>
<feature type="transmembrane region" description="Helical" evidence="5">
    <location>
        <begin position="234"/>
        <end position="252"/>
    </location>
</feature>
<dbReference type="OrthoDB" id="6276488at2759"/>
<gene>
    <name evidence="7" type="ORF">CAPTEDRAFT_189077</name>
</gene>
<dbReference type="SUPFAM" id="SSF81321">
    <property type="entry name" value="Family A G protein-coupled receptor-like"/>
    <property type="match status" value="1"/>
</dbReference>
<feature type="transmembrane region" description="Helical" evidence="5">
    <location>
        <begin position="372"/>
        <end position="398"/>
    </location>
</feature>
<dbReference type="EnsemblMetazoa" id="CapteT189077">
    <property type="protein sequence ID" value="CapteP189077"/>
    <property type="gene ID" value="CapteG189077"/>
</dbReference>
<dbReference type="InterPro" id="IPR000276">
    <property type="entry name" value="GPCR_Rhodpsn"/>
</dbReference>
<dbReference type="EMBL" id="AMQN01016054">
    <property type="status" value="NOT_ANNOTATED_CDS"/>
    <property type="molecule type" value="Genomic_DNA"/>
</dbReference>
<feature type="transmembrane region" description="Helical" evidence="5">
    <location>
        <begin position="111"/>
        <end position="133"/>
    </location>
</feature>
<feature type="transmembrane region" description="Helical" evidence="5">
    <location>
        <begin position="190"/>
        <end position="214"/>
    </location>
</feature>
<dbReference type="InterPro" id="IPR017452">
    <property type="entry name" value="GPCR_Rhodpsn_7TM"/>
</dbReference>
<dbReference type="PANTHER" id="PTHR46641:SF2">
    <property type="entry name" value="FMRFAMIDE RECEPTOR"/>
    <property type="match status" value="1"/>
</dbReference>
<accession>R7T3B4</accession>
<keyword evidence="3 5" id="KW-1133">Transmembrane helix</keyword>
<comment type="subcellular location">
    <subcellularLocation>
        <location evidence="1">Membrane</location>
    </subcellularLocation>
</comment>
<dbReference type="Proteomes" id="UP000014760">
    <property type="component" value="Unassembled WGS sequence"/>
</dbReference>
<dbReference type="EMBL" id="KB312498">
    <property type="protein sequence ID" value="ELT87123.1"/>
    <property type="molecule type" value="Genomic_DNA"/>
</dbReference>
<protein>
    <recommendedName>
        <fullName evidence="6">G-protein coupled receptors family 1 profile domain-containing protein</fullName>
    </recommendedName>
</protein>
<organism evidence="7">
    <name type="scientific">Capitella teleta</name>
    <name type="common">Polychaete worm</name>
    <dbReference type="NCBI Taxonomy" id="283909"/>
    <lineage>
        <taxon>Eukaryota</taxon>
        <taxon>Metazoa</taxon>
        <taxon>Spiralia</taxon>
        <taxon>Lophotrochozoa</taxon>
        <taxon>Annelida</taxon>
        <taxon>Polychaeta</taxon>
        <taxon>Sedentaria</taxon>
        <taxon>Scolecida</taxon>
        <taxon>Capitellidae</taxon>
        <taxon>Capitella</taxon>
    </lineage>
</organism>
<dbReference type="Gene3D" id="1.20.1070.10">
    <property type="entry name" value="Rhodopsin 7-helix transmembrane proteins"/>
    <property type="match status" value="1"/>
</dbReference>
<feature type="transmembrane region" description="Helical" evidence="5">
    <location>
        <begin position="337"/>
        <end position="360"/>
    </location>
</feature>
<evidence type="ECO:0000256" key="4">
    <source>
        <dbReference type="ARBA" id="ARBA00023136"/>
    </source>
</evidence>
<feature type="transmembrane region" description="Helical" evidence="5">
    <location>
        <begin position="284"/>
        <end position="309"/>
    </location>
</feature>
<dbReference type="InterPro" id="IPR052954">
    <property type="entry name" value="GPCR-Ligand_Int"/>
</dbReference>
<dbReference type="GO" id="GO:0004930">
    <property type="term" value="F:G protein-coupled receptor activity"/>
    <property type="evidence" value="ECO:0007669"/>
    <property type="project" value="InterPro"/>
</dbReference>
<keyword evidence="4 5" id="KW-0472">Membrane</keyword>
<dbReference type="HOGENOM" id="CLU_009579_24_7_1"/>
<dbReference type="AlphaFoldDB" id="R7T3B4"/>
<keyword evidence="9" id="KW-1185">Reference proteome</keyword>
<dbReference type="CDD" id="cd14978">
    <property type="entry name" value="7tmA_FMRFamide_R-like"/>
    <property type="match status" value="1"/>
</dbReference>
<feature type="domain" description="G-protein coupled receptors family 1 profile" evidence="6">
    <location>
        <begin position="123"/>
        <end position="395"/>
    </location>
</feature>
<feature type="transmembrane region" description="Helical" evidence="5">
    <location>
        <begin position="145"/>
        <end position="170"/>
    </location>
</feature>
<evidence type="ECO:0000259" key="6">
    <source>
        <dbReference type="PROSITE" id="PS50262"/>
    </source>
</evidence>
<reference evidence="9" key="1">
    <citation type="submission" date="2012-12" db="EMBL/GenBank/DDBJ databases">
        <authorList>
            <person name="Hellsten U."/>
            <person name="Grimwood J."/>
            <person name="Chapman J.A."/>
            <person name="Shapiro H."/>
            <person name="Aerts A."/>
            <person name="Otillar R.P."/>
            <person name="Terry A.Y."/>
            <person name="Boore J.L."/>
            <person name="Simakov O."/>
            <person name="Marletaz F."/>
            <person name="Cho S.-J."/>
            <person name="Edsinger-Gonzales E."/>
            <person name="Havlak P."/>
            <person name="Kuo D.-H."/>
            <person name="Larsson T."/>
            <person name="Lv J."/>
            <person name="Arendt D."/>
            <person name="Savage R."/>
            <person name="Osoegawa K."/>
            <person name="de Jong P."/>
            <person name="Lindberg D.R."/>
            <person name="Seaver E.C."/>
            <person name="Weisblat D.A."/>
            <person name="Putnam N.H."/>
            <person name="Grigoriev I.V."/>
            <person name="Rokhsar D.S."/>
        </authorList>
    </citation>
    <scope>NUCLEOTIDE SEQUENCE</scope>
    <source>
        <strain evidence="9">I ESC-2004</strain>
    </source>
</reference>
<evidence type="ECO:0000313" key="9">
    <source>
        <dbReference type="Proteomes" id="UP000014760"/>
    </source>
</evidence>
<proteinExistence type="predicted"/>
<dbReference type="GO" id="GO:0016020">
    <property type="term" value="C:membrane"/>
    <property type="evidence" value="ECO:0007669"/>
    <property type="project" value="UniProtKB-SubCell"/>
</dbReference>
<evidence type="ECO:0000256" key="2">
    <source>
        <dbReference type="ARBA" id="ARBA00022692"/>
    </source>
</evidence>
<evidence type="ECO:0000256" key="3">
    <source>
        <dbReference type="ARBA" id="ARBA00022989"/>
    </source>
</evidence>
<dbReference type="PANTHER" id="PTHR46641">
    <property type="entry name" value="FMRFAMIDE RECEPTOR-RELATED"/>
    <property type="match status" value="1"/>
</dbReference>
<name>R7T3B4_CAPTE</name>
<keyword evidence="2 5" id="KW-0812">Transmembrane</keyword>
<evidence type="ECO:0000256" key="1">
    <source>
        <dbReference type="ARBA" id="ARBA00004370"/>
    </source>
</evidence>
<dbReference type="PROSITE" id="PS50262">
    <property type="entry name" value="G_PROTEIN_RECEP_F1_2"/>
    <property type="match status" value="1"/>
</dbReference>
<dbReference type="PRINTS" id="PR00237">
    <property type="entry name" value="GPCRRHODOPSN"/>
</dbReference>